<protein>
    <submittedName>
        <fullName evidence="3">ATP-binding protein</fullName>
    </submittedName>
</protein>
<dbReference type="AlphaFoldDB" id="A0A3E2XNK4"/>
<keyword evidence="3" id="KW-0547">Nucleotide-binding</keyword>
<dbReference type="SUPFAM" id="SSF55874">
    <property type="entry name" value="ATPase domain of HSP90 chaperone/DNA topoisomerase II/histidine kinase"/>
    <property type="match status" value="1"/>
</dbReference>
<feature type="transmembrane region" description="Helical" evidence="1">
    <location>
        <begin position="86"/>
        <end position="103"/>
    </location>
</feature>
<comment type="caution">
    <text evidence="3">The sequence shown here is derived from an EMBL/GenBank/DDBJ whole genome shotgun (WGS) entry which is preliminary data.</text>
</comment>
<keyword evidence="1" id="KW-1133">Transmembrane helix</keyword>
<evidence type="ECO:0000313" key="3">
    <source>
        <dbReference type="EMBL" id="RGC47898.1"/>
    </source>
</evidence>
<feature type="transmembrane region" description="Helical" evidence="1">
    <location>
        <begin position="115"/>
        <end position="136"/>
    </location>
</feature>
<dbReference type="GO" id="GO:0005524">
    <property type="term" value="F:ATP binding"/>
    <property type="evidence" value="ECO:0007669"/>
    <property type="project" value="UniProtKB-KW"/>
</dbReference>
<dbReference type="InterPro" id="IPR036890">
    <property type="entry name" value="HATPase_C_sf"/>
</dbReference>
<keyword evidence="1" id="KW-0472">Membrane</keyword>
<organism evidence="3 4">
    <name type="scientific">Coprococcus catus</name>
    <dbReference type="NCBI Taxonomy" id="116085"/>
    <lineage>
        <taxon>Bacteria</taxon>
        <taxon>Bacillati</taxon>
        <taxon>Bacillota</taxon>
        <taxon>Clostridia</taxon>
        <taxon>Lachnospirales</taxon>
        <taxon>Lachnospiraceae</taxon>
        <taxon>Coprococcus</taxon>
    </lineage>
</organism>
<dbReference type="PANTHER" id="PTHR40448:SF1">
    <property type="entry name" value="TWO-COMPONENT SENSOR HISTIDINE KINASE"/>
    <property type="match status" value="1"/>
</dbReference>
<keyword evidence="3" id="KW-0067">ATP-binding</keyword>
<dbReference type="EMBL" id="QVFD01000005">
    <property type="protein sequence ID" value="RGC47898.1"/>
    <property type="molecule type" value="Genomic_DNA"/>
</dbReference>
<dbReference type="Pfam" id="PF14501">
    <property type="entry name" value="HATPase_c_5"/>
    <property type="match status" value="1"/>
</dbReference>
<dbReference type="OrthoDB" id="9813149at2"/>
<feature type="transmembrane region" description="Helical" evidence="1">
    <location>
        <begin position="184"/>
        <end position="205"/>
    </location>
</feature>
<keyword evidence="4" id="KW-1185">Reference proteome</keyword>
<feature type="transmembrane region" description="Helical" evidence="1">
    <location>
        <begin position="217"/>
        <end position="237"/>
    </location>
</feature>
<dbReference type="Proteomes" id="UP000261231">
    <property type="component" value="Unassembled WGS sequence"/>
</dbReference>
<dbReference type="InterPro" id="IPR032834">
    <property type="entry name" value="NatK-like_C"/>
</dbReference>
<feature type="domain" description="Sensor histidine kinase NatK-like C-terminal" evidence="2">
    <location>
        <begin position="358"/>
        <end position="452"/>
    </location>
</feature>
<keyword evidence="1" id="KW-0812">Transmembrane</keyword>
<feature type="transmembrane region" description="Helical" evidence="1">
    <location>
        <begin position="148"/>
        <end position="172"/>
    </location>
</feature>
<dbReference type="Gene3D" id="3.30.565.10">
    <property type="entry name" value="Histidine kinase-like ATPase, C-terminal domain"/>
    <property type="match status" value="1"/>
</dbReference>
<evidence type="ECO:0000313" key="4">
    <source>
        <dbReference type="Proteomes" id="UP000261231"/>
    </source>
</evidence>
<sequence length="465" mass="53359">MILNSAFAVDIYIMNEYNLKITGVKGNIEMIDIIDIGINYIIEMTVVWQYFRSFYSAKRSKQTEHVFMISAYVILFGLFWLRILWLNVVDFLIINCFLCFYLFSRRVSSSVFHGLILTGTMVVTELIVELIGMKALNGFLVFMEHPLTYAMINISSRMVFFLIIRIIIMNFAPKKEKIDVKSGFAVLIGIIPIVSIWFTIVIIMICVDSPIDNLMSSMLLTSAILLLVMNFVVFWAYDSNQKFMRNYLMMQSNLREQQAEAEYYRRLAEQTENQKILIHDIKNHLQTIAGLSEDGGESKIHEYVQQLMEMPEMKSSVTYCSQPVLNVILGQYQEICKKKSIQFGVDIRKDSVDYITVDDLTALFGNLLKNAVEAAAGVSEAYIDVTVNYNYKSKQTFISVENSVLYPPRFDGDGGLISRKNDGKLHGVGIKSIQRAAEHYQGEVSYHYDKEAKCFHMMVLLTNNK</sequence>
<accession>A0A3E2XNK4</accession>
<evidence type="ECO:0000256" key="1">
    <source>
        <dbReference type="SAM" id="Phobius"/>
    </source>
</evidence>
<dbReference type="GO" id="GO:0042802">
    <property type="term" value="F:identical protein binding"/>
    <property type="evidence" value="ECO:0007669"/>
    <property type="project" value="TreeGrafter"/>
</dbReference>
<gene>
    <name evidence="3" type="ORF">DW747_06935</name>
</gene>
<proteinExistence type="predicted"/>
<reference evidence="3 4" key="1">
    <citation type="submission" date="2018-08" db="EMBL/GenBank/DDBJ databases">
        <title>A genome reference for cultivated species of the human gut microbiota.</title>
        <authorList>
            <person name="Zou Y."/>
            <person name="Xue W."/>
            <person name="Luo G."/>
        </authorList>
    </citation>
    <scope>NUCLEOTIDE SEQUENCE [LARGE SCALE GENOMIC DNA]</scope>
    <source>
        <strain evidence="3 4">AM28-39</strain>
    </source>
</reference>
<dbReference type="PANTHER" id="PTHR40448">
    <property type="entry name" value="TWO-COMPONENT SENSOR HISTIDINE KINASE"/>
    <property type="match status" value="1"/>
</dbReference>
<name>A0A3E2XNK4_9FIRM</name>
<evidence type="ECO:0000259" key="2">
    <source>
        <dbReference type="Pfam" id="PF14501"/>
    </source>
</evidence>